<sequence length="183" mass="19020">MNKFVTLTAALATMTAFSVHAQDNGSTDGSDSGDSASESQESDNDSTDGITTDPTELADPALNSPAEAANTPMVDSTTTTSTTPTDGYARYSGTPVMASSLQNVNIYTTEGQVVGAVSQVVSGADGSASQIVFDVGQYMGADSKMVAVPVSQIELYNNADSSEYRIVLPMSEAEIQSMPEYPM</sequence>
<dbReference type="Pfam" id="PF05239">
    <property type="entry name" value="PRC"/>
    <property type="match status" value="1"/>
</dbReference>
<dbReference type="RefSeq" id="WP_107663720.1">
    <property type="nucleotide sequence ID" value="NZ_PZKG01000034.1"/>
</dbReference>
<dbReference type="AlphaFoldDB" id="A0A2T4JVJ2"/>
<dbReference type="Gene3D" id="2.30.30.240">
    <property type="entry name" value="PRC-barrel domain"/>
    <property type="match status" value="1"/>
</dbReference>
<gene>
    <name evidence="4" type="ORF">C5F48_09760</name>
</gene>
<organism evidence="4 5">
    <name type="scientific">Cereibacter changlensis JA139</name>
    <dbReference type="NCBI Taxonomy" id="1188249"/>
    <lineage>
        <taxon>Bacteria</taxon>
        <taxon>Pseudomonadati</taxon>
        <taxon>Pseudomonadota</taxon>
        <taxon>Alphaproteobacteria</taxon>
        <taxon>Rhodobacterales</taxon>
        <taxon>Paracoccaceae</taxon>
        <taxon>Cereibacter</taxon>
    </lineage>
</organism>
<feature type="domain" description="PRC-barrel" evidence="3">
    <location>
        <begin position="98"/>
        <end position="159"/>
    </location>
</feature>
<feature type="signal peptide" evidence="2">
    <location>
        <begin position="1"/>
        <end position="21"/>
    </location>
</feature>
<name>A0A2T4JVJ2_9RHOB</name>
<evidence type="ECO:0000259" key="3">
    <source>
        <dbReference type="Pfam" id="PF05239"/>
    </source>
</evidence>
<dbReference type="InterPro" id="IPR027275">
    <property type="entry name" value="PRC-brl_dom"/>
</dbReference>
<protein>
    <recommendedName>
        <fullName evidence="3">PRC-barrel domain-containing protein</fullName>
    </recommendedName>
</protein>
<feature type="compositionally biased region" description="Low complexity" evidence="1">
    <location>
        <begin position="71"/>
        <end position="86"/>
    </location>
</feature>
<feature type="compositionally biased region" description="Low complexity" evidence="1">
    <location>
        <begin position="23"/>
        <end position="39"/>
    </location>
</feature>
<dbReference type="Proteomes" id="UP000241010">
    <property type="component" value="Unassembled WGS sequence"/>
</dbReference>
<accession>A0A2T4JVJ2</accession>
<evidence type="ECO:0000256" key="1">
    <source>
        <dbReference type="SAM" id="MobiDB-lite"/>
    </source>
</evidence>
<comment type="caution">
    <text evidence="4">The sequence shown here is derived from an EMBL/GenBank/DDBJ whole genome shotgun (WGS) entry which is preliminary data.</text>
</comment>
<evidence type="ECO:0000256" key="2">
    <source>
        <dbReference type="SAM" id="SignalP"/>
    </source>
</evidence>
<feature type="region of interest" description="Disordered" evidence="1">
    <location>
        <begin position="21"/>
        <end position="88"/>
    </location>
</feature>
<reference evidence="4 5" key="1">
    <citation type="submission" date="2018-03" db="EMBL/GenBank/DDBJ databases">
        <title>Cereibacter changlensis.</title>
        <authorList>
            <person name="Meyer T.E."/>
            <person name="Miller S."/>
            <person name="Lodha T."/>
            <person name="Gandham S."/>
            <person name="Chintalapati S."/>
            <person name="Chintalapati V.R."/>
        </authorList>
    </citation>
    <scope>NUCLEOTIDE SEQUENCE [LARGE SCALE GENOMIC DNA]</scope>
    <source>
        <strain evidence="4 5">JA139</strain>
    </source>
</reference>
<feature type="chain" id="PRO_5015457339" description="PRC-barrel domain-containing protein" evidence="2">
    <location>
        <begin position="22"/>
        <end position="183"/>
    </location>
</feature>
<keyword evidence="2" id="KW-0732">Signal</keyword>
<dbReference type="EMBL" id="PZKG01000034">
    <property type="protein sequence ID" value="PTE21938.1"/>
    <property type="molecule type" value="Genomic_DNA"/>
</dbReference>
<proteinExistence type="predicted"/>
<evidence type="ECO:0000313" key="5">
    <source>
        <dbReference type="Proteomes" id="UP000241010"/>
    </source>
</evidence>
<dbReference type="InterPro" id="IPR011033">
    <property type="entry name" value="PRC_barrel-like_sf"/>
</dbReference>
<keyword evidence="5" id="KW-1185">Reference proteome</keyword>
<evidence type="ECO:0000313" key="4">
    <source>
        <dbReference type="EMBL" id="PTE21938.1"/>
    </source>
</evidence>
<dbReference type="SUPFAM" id="SSF50346">
    <property type="entry name" value="PRC-barrel domain"/>
    <property type="match status" value="1"/>
</dbReference>